<protein>
    <submittedName>
        <fullName evidence="5">3-oxoacyl-ACP synthase</fullName>
    </submittedName>
</protein>
<feature type="domain" description="Beta-ketoacyl-[acyl-carrier-protein] synthase III N-terminal" evidence="4">
    <location>
        <begin position="134"/>
        <end position="211"/>
    </location>
</feature>
<dbReference type="InterPro" id="IPR013751">
    <property type="entry name" value="ACP_syn_III_N"/>
</dbReference>
<dbReference type="Pfam" id="PF08545">
    <property type="entry name" value="ACP_syn_III"/>
    <property type="match status" value="1"/>
</dbReference>
<proteinExistence type="predicted"/>
<evidence type="ECO:0000259" key="4">
    <source>
        <dbReference type="Pfam" id="PF08545"/>
    </source>
</evidence>
<evidence type="ECO:0000313" key="6">
    <source>
        <dbReference type="Proteomes" id="UP000244956"/>
    </source>
</evidence>
<dbReference type="CDD" id="cd00830">
    <property type="entry name" value="KAS_III"/>
    <property type="match status" value="1"/>
</dbReference>
<dbReference type="SUPFAM" id="SSF53901">
    <property type="entry name" value="Thiolase-like"/>
    <property type="match status" value="1"/>
</dbReference>
<dbReference type="GO" id="GO:0044550">
    <property type="term" value="P:secondary metabolite biosynthetic process"/>
    <property type="evidence" value="ECO:0007669"/>
    <property type="project" value="TreeGrafter"/>
</dbReference>
<evidence type="ECO:0000256" key="1">
    <source>
        <dbReference type="ARBA" id="ARBA00022679"/>
    </source>
</evidence>
<feature type="domain" description="Beta-ketoacyl-[acyl-carrier-protein] synthase III C-terminal" evidence="3">
    <location>
        <begin position="260"/>
        <end position="359"/>
    </location>
</feature>
<comment type="caution">
    <text evidence="5">The sequence shown here is derived from an EMBL/GenBank/DDBJ whole genome shotgun (WGS) entry which is preliminary data.</text>
</comment>
<keyword evidence="6" id="KW-1185">Reference proteome</keyword>
<dbReference type="Pfam" id="PF08541">
    <property type="entry name" value="ACP_syn_III_C"/>
    <property type="match status" value="1"/>
</dbReference>
<keyword evidence="2" id="KW-0012">Acyltransferase</keyword>
<dbReference type="InterPro" id="IPR016039">
    <property type="entry name" value="Thiolase-like"/>
</dbReference>
<dbReference type="PANTHER" id="PTHR34069">
    <property type="entry name" value="3-OXOACYL-[ACYL-CARRIER-PROTEIN] SYNTHASE 3"/>
    <property type="match status" value="1"/>
</dbReference>
<evidence type="ECO:0000313" key="5">
    <source>
        <dbReference type="EMBL" id="PWE01025.1"/>
    </source>
</evidence>
<dbReference type="RefSeq" id="WP_109262480.1">
    <property type="nucleotide sequence ID" value="NZ_QEWP01000001.1"/>
</dbReference>
<gene>
    <name evidence="5" type="ORF">DDZ16_00625</name>
</gene>
<name>A0A2U2BD74_9BACT</name>
<dbReference type="Proteomes" id="UP000244956">
    <property type="component" value="Unassembled WGS sequence"/>
</dbReference>
<evidence type="ECO:0000259" key="3">
    <source>
        <dbReference type="Pfam" id="PF08541"/>
    </source>
</evidence>
<dbReference type="EMBL" id="QEWP01000001">
    <property type="protein sequence ID" value="PWE01025.1"/>
    <property type="molecule type" value="Genomic_DNA"/>
</dbReference>
<dbReference type="OrthoDB" id="5171393at2"/>
<dbReference type="InterPro" id="IPR013747">
    <property type="entry name" value="ACP_syn_III_C"/>
</dbReference>
<sequence>MITSKLYSVIRGSGSYIPSVAVPNKQFADRLFMNEDGTKIETPGEEIVEKFEQITDISERRLAEEKYTTSDIATMASEEALNDAGFDRETLDYIIIAHNLGDIKSGSLYPDIMPTLASRVKKKLGIKNPKTVAYDMTFGCPGWTQAMIQANYYLQSGDAKRALVIGADTLSRAMDPHDRDSMIFADGAGAVVLEAIESETPVGILRHVTRTDTEEHLDLLKMGDSFNKELKQDSKYVKMLGRKVYNYGLTYVPLVAQECLQKNNLDLKDVSKILIHQANAKMDEAILKRIFRLYGIKEPDFSTMPMTIKKLGNSSVATVPTLYDLVVKNKMEGHSLKSGDYVMMTSVGAGMNINAFMYRMQ</sequence>
<keyword evidence="1" id="KW-0808">Transferase</keyword>
<organism evidence="5 6">
    <name type="scientific">Marinilabilia rubra</name>
    <dbReference type="NCBI Taxonomy" id="2162893"/>
    <lineage>
        <taxon>Bacteria</taxon>
        <taxon>Pseudomonadati</taxon>
        <taxon>Bacteroidota</taxon>
        <taxon>Bacteroidia</taxon>
        <taxon>Marinilabiliales</taxon>
        <taxon>Marinilabiliaceae</taxon>
        <taxon>Marinilabilia</taxon>
    </lineage>
</organism>
<evidence type="ECO:0000256" key="2">
    <source>
        <dbReference type="ARBA" id="ARBA00023315"/>
    </source>
</evidence>
<dbReference type="GO" id="GO:0004315">
    <property type="term" value="F:3-oxoacyl-[acyl-carrier-protein] synthase activity"/>
    <property type="evidence" value="ECO:0007669"/>
    <property type="project" value="InterPro"/>
</dbReference>
<dbReference type="Gene3D" id="3.40.47.10">
    <property type="match status" value="2"/>
</dbReference>
<accession>A0A2U2BD74</accession>
<dbReference type="AlphaFoldDB" id="A0A2U2BD74"/>
<reference evidence="5 6" key="1">
    <citation type="submission" date="2018-05" db="EMBL/GenBank/DDBJ databases">
        <title>Marinilabilia rubrum sp. nov., isolated from saltern sediment.</title>
        <authorList>
            <person name="Zhang R."/>
        </authorList>
    </citation>
    <scope>NUCLEOTIDE SEQUENCE [LARGE SCALE GENOMIC DNA]</scope>
    <source>
        <strain evidence="5 6">WTE16</strain>
    </source>
</reference>
<dbReference type="GO" id="GO:0006633">
    <property type="term" value="P:fatty acid biosynthetic process"/>
    <property type="evidence" value="ECO:0007669"/>
    <property type="project" value="InterPro"/>
</dbReference>
<dbReference type="PANTHER" id="PTHR34069:SF2">
    <property type="entry name" value="BETA-KETOACYL-[ACYL-CARRIER-PROTEIN] SYNTHASE III"/>
    <property type="match status" value="1"/>
</dbReference>